<dbReference type="InterPro" id="IPR001865">
    <property type="entry name" value="Ribosomal_uS2"/>
</dbReference>
<dbReference type="SUPFAM" id="SSF52313">
    <property type="entry name" value="Ribosomal protein S2"/>
    <property type="match status" value="1"/>
</dbReference>
<dbReference type="PROSITE" id="PS00963">
    <property type="entry name" value="RIBOSOMAL_S2_2"/>
    <property type="match status" value="1"/>
</dbReference>
<dbReference type="CDD" id="cd01425">
    <property type="entry name" value="RPS2"/>
    <property type="match status" value="1"/>
</dbReference>
<evidence type="ECO:0000256" key="1">
    <source>
        <dbReference type="ARBA" id="ARBA00006242"/>
    </source>
</evidence>
<dbReference type="EMBL" id="DSGB01000006">
    <property type="protein sequence ID" value="HER96886.1"/>
    <property type="molecule type" value="Genomic_DNA"/>
</dbReference>
<gene>
    <name evidence="5 8" type="primary">rpsB</name>
    <name evidence="8" type="ORF">ENO59_10310</name>
</gene>
<dbReference type="Gene3D" id="1.10.287.610">
    <property type="entry name" value="Helix hairpin bin"/>
    <property type="match status" value="1"/>
</dbReference>
<dbReference type="GO" id="GO:0003735">
    <property type="term" value="F:structural constituent of ribosome"/>
    <property type="evidence" value="ECO:0007669"/>
    <property type="project" value="InterPro"/>
</dbReference>
<evidence type="ECO:0000313" key="8">
    <source>
        <dbReference type="EMBL" id="HER96886.1"/>
    </source>
</evidence>
<keyword evidence="2 5" id="KW-0689">Ribosomal protein</keyword>
<proteinExistence type="inferred from homology"/>
<dbReference type="PANTHER" id="PTHR12534:SF0">
    <property type="entry name" value="SMALL RIBOSOMAL SUBUNIT PROTEIN US2M"/>
    <property type="match status" value="1"/>
</dbReference>
<evidence type="ECO:0000256" key="6">
    <source>
        <dbReference type="RuleBase" id="RU003631"/>
    </source>
</evidence>
<evidence type="ECO:0000256" key="2">
    <source>
        <dbReference type="ARBA" id="ARBA00022980"/>
    </source>
</evidence>
<dbReference type="InterPro" id="IPR005706">
    <property type="entry name" value="Ribosomal_uS2_bac/mit/plastid"/>
</dbReference>
<dbReference type="Gene3D" id="3.40.50.10490">
    <property type="entry name" value="Glucose-6-phosphate isomerase like protein, domain 1"/>
    <property type="match status" value="1"/>
</dbReference>
<keyword evidence="3 5" id="KW-0687">Ribonucleoprotein</keyword>
<evidence type="ECO:0000256" key="4">
    <source>
        <dbReference type="ARBA" id="ARBA00035256"/>
    </source>
</evidence>
<accession>A0A7V2B264</accession>
<sequence>MNTPETPVVETTTPSAVAAEAPAPETRHRVTIEELLKAGVHFGHLTSRWNPKMRPFIFMERNGIHIIDLVQTQQLLDRAAEAAARFARQGKKILFVGTKKQARDIVRAQAEACGQPYVVERWLGGTLTNFQTIRQSIRRMEELARMEEEGILSQLKKKERLMKQREREKLERTLGGIAQMARLPGALFIVDVVREHIAVSEARKLGIPIIALVDTNADPELIDYPIPANDDAVRSIELITSVIANAIIEGAKQREQEEAARKAEKEKRAQEAEATKETRAKRRSKKES</sequence>
<evidence type="ECO:0000256" key="3">
    <source>
        <dbReference type="ARBA" id="ARBA00023274"/>
    </source>
</evidence>
<evidence type="ECO:0000256" key="5">
    <source>
        <dbReference type="HAMAP-Rule" id="MF_00291"/>
    </source>
</evidence>
<protein>
    <recommendedName>
        <fullName evidence="4 5">Small ribosomal subunit protein uS2</fullName>
    </recommendedName>
</protein>
<comment type="caution">
    <text evidence="8">The sequence shown here is derived from an EMBL/GenBank/DDBJ whole genome shotgun (WGS) entry which is preliminary data.</text>
</comment>
<dbReference type="PANTHER" id="PTHR12534">
    <property type="entry name" value="30S RIBOSOMAL PROTEIN S2 PROKARYOTIC AND ORGANELLAR"/>
    <property type="match status" value="1"/>
</dbReference>
<dbReference type="InterPro" id="IPR023591">
    <property type="entry name" value="Ribosomal_uS2_flav_dom_sf"/>
</dbReference>
<comment type="similarity">
    <text evidence="1 5 6">Belongs to the universal ribosomal protein uS2 family.</text>
</comment>
<dbReference type="GO" id="GO:0006412">
    <property type="term" value="P:translation"/>
    <property type="evidence" value="ECO:0007669"/>
    <property type="project" value="UniProtKB-UniRule"/>
</dbReference>
<dbReference type="NCBIfam" id="TIGR01011">
    <property type="entry name" value="rpsB_bact"/>
    <property type="match status" value="1"/>
</dbReference>
<dbReference type="AlphaFoldDB" id="A0A7V2B264"/>
<feature type="compositionally biased region" description="Basic residues" evidence="7">
    <location>
        <begin position="279"/>
        <end position="288"/>
    </location>
</feature>
<feature type="region of interest" description="Disordered" evidence="7">
    <location>
        <begin position="253"/>
        <end position="288"/>
    </location>
</feature>
<dbReference type="Pfam" id="PF00318">
    <property type="entry name" value="Ribosomal_S2"/>
    <property type="match status" value="1"/>
</dbReference>
<dbReference type="PRINTS" id="PR00395">
    <property type="entry name" value="RIBOSOMALS2"/>
</dbReference>
<reference evidence="8" key="1">
    <citation type="journal article" date="2020" name="mSystems">
        <title>Genome- and Community-Level Interaction Insights into Carbon Utilization and Element Cycling Functions of Hydrothermarchaeota in Hydrothermal Sediment.</title>
        <authorList>
            <person name="Zhou Z."/>
            <person name="Liu Y."/>
            <person name="Xu W."/>
            <person name="Pan J."/>
            <person name="Luo Z.H."/>
            <person name="Li M."/>
        </authorList>
    </citation>
    <scope>NUCLEOTIDE SEQUENCE [LARGE SCALE GENOMIC DNA]</scope>
    <source>
        <strain evidence="8">SpSt-143</strain>
    </source>
</reference>
<dbReference type="InterPro" id="IPR018130">
    <property type="entry name" value="Ribosomal_uS2_CS"/>
</dbReference>
<dbReference type="PROSITE" id="PS00962">
    <property type="entry name" value="RIBOSOMAL_S2_1"/>
    <property type="match status" value="1"/>
</dbReference>
<name>A0A7V2B264_RHOMR</name>
<feature type="compositionally biased region" description="Basic and acidic residues" evidence="7">
    <location>
        <begin position="253"/>
        <end position="278"/>
    </location>
</feature>
<dbReference type="FunFam" id="1.10.287.610:FF:000001">
    <property type="entry name" value="30S ribosomal protein S2"/>
    <property type="match status" value="1"/>
</dbReference>
<organism evidence="8">
    <name type="scientific">Rhodothermus marinus</name>
    <name type="common">Rhodothermus obamensis</name>
    <dbReference type="NCBI Taxonomy" id="29549"/>
    <lineage>
        <taxon>Bacteria</taxon>
        <taxon>Pseudomonadati</taxon>
        <taxon>Rhodothermota</taxon>
        <taxon>Rhodothermia</taxon>
        <taxon>Rhodothermales</taxon>
        <taxon>Rhodothermaceae</taxon>
        <taxon>Rhodothermus</taxon>
    </lineage>
</organism>
<evidence type="ECO:0000256" key="7">
    <source>
        <dbReference type="SAM" id="MobiDB-lite"/>
    </source>
</evidence>
<dbReference type="GO" id="GO:0022627">
    <property type="term" value="C:cytosolic small ribosomal subunit"/>
    <property type="evidence" value="ECO:0007669"/>
    <property type="project" value="TreeGrafter"/>
</dbReference>
<dbReference type="HAMAP" id="MF_00291_B">
    <property type="entry name" value="Ribosomal_uS2_B"/>
    <property type="match status" value="1"/>
</dbReference>